<dbReference type="OrthoDB" id="8480200at2"/>
<dbReference type="STRING" id="1399147.P618_200675"/>
<proteinExistence type="predicted"/>
<dbReference type="RefSeq" id="WP_021827567.1">
    <property type="nucleotide sequence ID" value="NZ_AWTR02000062.1"/>
</dbReference>
<accession>W6TTL4</accession>
<dbReference type="AlphaFoldDB" id="W6TTL4"/>
<evidence type="ECO:0000313" key="2">
    <source>
        <dbReference type="Proteomes" id="UP000019112"/>
    </source>
</evidence>
<dbReference type="Proteomes" id="UP000019112">
    <property type="component" value="Unassembled WGS sequence"/>
</dbReference>
<organism evidence="1 2">
    <name type="scientific">Holospora obtusa F1</name>
    <dbReference type="NCBI Taxonomy" id="1399147"/>
    <lineage>
        <taxon>Bacteria</taxon>
        <taxon>Pseudomonadati</taxon>
        <taxon>Pseudomonadota</taxon>
        <taxon>Alphaproteobacteria</taxon>
        <taxon>Holosporales</taxon>
        <taxon>Holosporaceae</taxon>
        <taxon>Holospora</taxon>
    </lineage>
</organism>
<protein>
    <submittedName>
        <fullName evidence="1">Uncharacterized protein</fullName>
    </submittedName>
</protein>
<reference evidence="1 2" key="1">
    <citation type="journal article" date="2014" name="FEMS Microbiol. Lett.">
        <title>Draft genome sequences of three Holospora species (Holospora obtusa, Holospora undulata, and Holospora elegans), endonuclear symbiotic bacteria of the ciliate Paramecium caudatum.</title>
        <authorList>
            <person name="Dohra H."/>
            <person name="Tanaka K."/>
            <person name="Suzuki T."/>
            <person name="Fujishima M."/>
            <person name="Suzuki H."/>
        </authorList>
    </citation>
    <scope>NUCLEOTIDE SEQUENCE [LARGE SCALE GENOMIC DNA]</scope>
    <source>
        <strain evidence="1 2">F1</strain>
    </source>
</reference>
<keyword evidence="2" id="KW-1185">Reference proteome</keyword>
<evidence type="ECO:0000313" key="1">
    <source>
        <dbReference type="EMBL" id="ETZ07132.1"/>
    </source>
</evidence>
<gene>
    <name evidence="1" type="ORF">P618_200675</name>
</gene>
<sequence length="132" mass="15309">MIIYWKDRQSPLTALEVDGNFRYIMKILEQMQDRLKKMETASISSAPNLESAKIQISCKENIITLKDTNGQIQEISLPLWQFKGDWSPERHYVAGNLVLLNKIIYRCCEPTEGPEFVSSFWEKLPFHVNESG</sequence>
<name>W6TTL4_HOLOB</name>
<comment type="caution">
    <text evidence="1">The sequence shown here is derived from an EMBL/GenBank/DDBJ whole genome shotgun (WGS) entry which is preliminary data.</text>
</comment>
<dbReference type="EMBL" id="AWTR02000062">
    <property type="protein sequence ID" value="ETZ07132.1"/>
    <property type="molecule type" value="Genomic_DNA"/>
</dbReference>